<dbReference type="InterPro" id="IPR035566">
    <property type="entry name" value="Ribosomal_protein_bL20_C"/>
</dbReference>
<gene>
    <name evidence="7" type="primary">EOG090X0H9C</name>
</gene>
<keyword evidence="3 6" id="KW-0687">Ribonucleoprotein</keyword>
<evidence type="ECO:0000256" key="3">
    <source>
        <dbReference type="ARBA" id="ARBA00023274"/>
    </source>
</evidence>
<dbReference type="AlphaFoldDB" id="A0A9N6ZEQ7"/>
<dbReference type="InterPro" id="IPR005813">
    <property type="entry name" value="Ribosomal_bL20"/>
</dbReference>
<keyword evidence="2 6" id="KW-0689">Ribosomal protein</keyword>
<sequence length="148" mass="16964">MWISNILMSRAPKPDNFWRKRRVFKMTAHYFGRRRNCYSIAIRNCHRALVYSTKARQIKKADIKELWEQRISAGCSELGSSYQVLARGLARCCIALDRRTLANLSIWEPRTFKSLIQIASTKLKQDSVKGLDVSTTVPSVGVVTRGML</sequence>
<dbReference type="Gene3D" id="1.10.1900.20">
    <property type="entry name" value="Ribosomal protein L20"/>
    <property type="match status" value="1"/>
</dbReference>
<protein>
    <recommendedName>
        <fullName evidence="4">Large ribosomal subunit protein bL20m</fullName>
    </recommendedName>
    <alternativeName>
        <fullName evidence="5">39S ribosomal protein L20, mitochondrial</fullName>
    </alternativeName>
</protein>
<evidence type="ECO:0000256" key="2">
    <source>
        <dbReference type="ARBA" id="ARBA00022980"/>
    </source>
</evidence>
<dbReference type="GO" id="GO:0006412">
    <property type="term" value="P:translation"/>
    <property type="evidence" value="ECO:0007669"/>
    <property type="project" value="InterPro"/>
</dbReference>
<dbReference type="GO" id="GO:0019843">
    <property type="term" value="F:rRNA binding"/>
    <property type="evidence" value="ECO:0007669"/>
    <property type="project" value="InterPro"/>
</dbReference>
<evidence type="ECO:0000256" key="6">
    <source>
        <dbReference type="RuleBase" id="RU000561"/>
    </source>
</evidence>
<dbReference type="SUPFAM" id="SSF74731">
    <property type="entry name" value="Ribosomal protein L20"/>
    <property type="match status" value="1"/>
</dbReference>
<dbReference type="PRINTS" id="PR00062">
    <property type="entry name" value="RIBOSOMALL20"/>
</dbReference>
<dbReference type="GO" id="GO:0005840">
    <property type="term" value="C:ribosome"/>
    <property type="evidence" value="ECO:0007669"/>
    <property type="project" value="UniProtKB-KW"/>
</dbReference>
<evidence type="ECO:0000256" key="4">
    <source>
        <dbReference type="ARBA" id="ARBA00072767"/>
    </source>
</evidence>
<dbReference type="Gene3D" id="6.10.160.10">
    <property type="match status" value="1"/>
</dbReference>
<name>A0A9N6ZEQ7_9CRUS</name>
<dbReference type="EMBL" id="OC978508">
    <property type="protein sequence ID" value="CAG4635163.1"/>
    <property type="molecule type" value="Genomic_DNA"/>
</dbReference>
<organism evidence="7">
    <name type="scientific">Alona affinis</name>
    <dbReference type="NCBI Taxonomy" id="381656"/>
    <lineage>
        <taxon>Eukaryota</taxon>
        <taxon>Metazoa</taxon>
        <taxon>Ecdysozoa</taxon>
        <taxon>Arthropoda</taxon>
        <taxon>Crustacea</taxon>
        <taxon>Branchiopoda</taxon>
        <taxon>Diplostraca</taxon>
        <taxon>Cladocera</taxon>
        <taxon>Anomopoda</taxon>
        <taxon>Chydoridae</taxon>
        <taxon>Alona</taxon>
    </lineage>
</organism>
<proteinExistence type="inferred from homology"/>
<evidence type="ECO:0000313" key="7">
    <source>
        <dbReference type="EMBL" id="CAG4635163.1"/>
    </source>
</evidence>
<dbReference type="FunFam" id="1.10.1900.20:FF:000001">
    <property type="entry name" value="50S ribosomal protein L20"/>
    <property type="match status" value="1"/>
</dbReference>
<dbReference type="Pfam" id="PF00453">
    <property type="entry name" value="Ribosomal_L20"/>
    <property type="match status" value="1"/>
</dbReference>
<dbReference type="GO" id="GO:0003735">
    <property type="term" value="F:structural constituent of ribosome"/>
    <property type="evidence" value="ECO:0007669"/>
    <property type="project" value="InterPro"/>
</dbReference>
<dbReference type="GO" id="GO:1990904">
    <property type="term" value="C:ribonucleoprotein complex"/>
    <property type="evidence" value="ECO:0007669"/>
    <property type="project" value="UniProtKB-KW"/>
</dbReference>
<dbReference type="NCBIfam" id="TIGR01032">
    <property type="entry name" value="rplT_bact"/>
    <property type="match status" value="1"/>
</dbReference>
<accession>A0A9N6ZEQ7</accession>
<comment type="similarity">
    <text evidence="1 6">Belongs to the bacterial ribosomal protein bL20 family.</text>
</comment>
<evidence type="ECO:0000256" key="1">
    <source>
        <dbReference type="ARBA" id="ARBA00007698"/>
    </source>
</evidence>
<evidence type="ECO:0000256" key="5">
    <source>
        <dbReference type="ARBA" id="ARBA00076245"/>
    </source>
</evidence>
<reference evidence="7" key="1">
    <citation type="submission" date="2021-04" db="EMBL/GenBank/DDBJ databases">
        <authorList>
            <person name="Cornetti L."/>
        </authorList>
    </citation>
    <scope>NUCLEOTIDE SEQUENCE</scope>
</reference>
<dbReference type="PANTHER" id="PTHR10986">
    <property type="entry name" value="39S RIBOSOMAL PROTEIN L20"/>
    <property type="match status" value="1"/>
</dbReference>